<dbReference type="SUPFAM" id="SSF56645">
    <property type="entry name" value="Acyl-CoA dehydrogenase NM domain-like"/>
    <property type="match status" value="1"/>
</dbReference>
<dbReference type="EMBL" id="RQGA01000013">
    <property type="protein sequence ID" value="TGL39163.1"/>
    <property type="molecule type" value="Genomic_DNA"/>
</dbReference>
<evidence type="ECO:0000256" key="5">
    <source>
        <dbReference type="ARBA" id="ARBA00023002"/>
    </source>
</evidence>
<evidence type="ECO:0000313" key="10">
    <source>
        <dbReference type="EMBL" id="TGL39163.1"/>
    </source>
</evidence>
<accession>A0A4R9JFE0</accession>
<evidence type="ECO:0000256" key="2">
    <source>
        <dbReference type="ARBA" id="ARBA00009347"/>
    </source>
</evidence>
<dbReference type="Gene3D" id="2.40.110.10">
    <property type="entry name" value="Butyryl-CoA Dehydrogenase, subunit A, domain 2"/>
    <property type="match status" value="1"/>
</dbReference>
<dbReference type="InterPro" id="IPR009075">
    <property type="entry name" value="AcylCo_DH/oxidase_C"/>
</dbReference>
<evidence type="ECO:0000256" key="3">
    <source>
        <dbReference type="ARBA" id="ARBA00022630"/>
    </source>
</evidence>
<evidence type="ECO:0000259" key="9">
    <source>
        <dbReference type="Pfam" id="PF02771"/>
    </source>
</evidence>
<dbReference type="Gene3D" id="1.20.140.10">
    <property type="entry name" value="Butyryl-CoA Dehydrogenase, subunit A, domain 3"/>
    <property type="match status" value="1"/>
</dbReference>
<dbReference type="GO" id="GO:0050660">
    <property type="term" value="F:flavin adenine dinucleotide binding"/>
    <property type="evidence" value="ECO:0007669"/>
    <property type="project" value="InterPro"/>
</dbReference>
<feature type="domain" description="Acyl-CoA dehydrogenase/oxidase N-terminal" evidence="9">
    <location>
        <begin position="158"/>
        <end position="275"/>
    </location>
</feature>
<dbReference type="InterPro" id="IPR037069">
    <property type="entry name" value="AcylCoA_DH/ox_N_sf"/>
</dbReference>
<comment type="caution">
    <text evidence="10">The sequence shown here is derived from an EMBL/GenBank/DDBJ whole genome shotgun (WGS) entry which is preliminary data.</text>
</comment>
<dbReference type="InterPro" id="IPR036250">
    <property type="entry name" value="AcylCo_DH-like_C"/>
</dbReference>
<dbReference type="InterPro" id="IPR046373">
    <property type="entry name" value="Acyl-CoA_Oxase/DH_mid-dom_sf"/>
</dbReference>
<dbReference type="Proteomes" id="UP000298125">
    <property type="component" value="Unassembled WGS sequence"/>
</dbReference>
<dbReference type="OrthoDB" id="9780544at2"/>
<dbReference type="Gene3D" id="1.10.540.10">
    <property type="entry name" value="Acyl-CoA dehydrogenase/oxidase, N-terminal domain"/>
    <property type="match status" value="1"/>
</dbReference>
<reference evidence="10" key="1">
    <citation type="journal article" date="2019" name="PLoS Negl. Trop. Dis.">
        <title>Revisiting the worldwide diversity of Leptospira species in the environment.</title>
        <authorList>
            <person name="Vincent A.T."/>
            <person name="Schiettekatte O."/>
            <person name="Bourhy P."/>
            <person name="Veyrier F.J."/>
            <person name="Picardeau M."/>
        </authorList>
    </citation>
    <scope>NUCLEOTIDE SEQUENCE [LARGE SCALE GENOMIC DNA]</scope>
    <source>
        <strain evidence="10">201702692</strain>
    </source>
</reference>
<evidence type="ECO:0000313" key="11">
    <source>
        <dbReference type="Proteomes" id="UP000298125"/>
    </source>
</evidence>
<dbReference type="InterPro" id="IPR009100">
    <property type="entry name" value="AcylCoA_DH/oxidase_NM_dom_sf"/>
</dbReference>
<dbReference type="Pfam" id="PF00441">
    <property type="entry name" value="Acyl-CoA_dh_1"/>
    <property type="match status" value="1"/>
</dbReference>
<dbReference type="PANTHER" id="PTHR43884:SF25">
    <property type="entry name" value="ACYL-COA DEHYDROGENASE YDBM-RELATED"/>
    <property type="match status" value="1"/>
</dbReference>
<organism evidence="10 11">
    <name type="scientific">Leptospira perdikensis</name>
    <dbReference type="NCBI Taxonomy" id="2484948"/>
    <lineage>
        <taxon>Bacteria</taxon>
        <taxon>Pseudomonadati</taxon>
        <taxon>Spirochaetota</taxon>
        <taxon>Spirochaetia</taxon>
        <taxon>Leptospirales</taxon>
        <taxon>Leptospiraceae</taxon>
        <taxon>Leptospira</taxon>
    </lineage>
</organism>
<name>A0A4R9JFE0_9LEPT</name>
<feature type="domain" description="Acyl-CoA oxidase/dehydrogenase middle" evidence="8">
    <location>
        <begin position="280"/>
        <end position="387"/>
    </location>
</feature>
<dbReference type="SUPFAM" id="SSF47203">
    <property type="entry name" value="Acyl-CoA dehydrogenase C-terminal domain-like"/>
    <property type="match status" value="1"/>
</dbReference>
<dbReference type="InterPro" id="IPR006091">
    <property type="entry name" value="Acyl-CoA_Oxase/DH_mid-dom"/>
</dbReference>
<dbReference type="InterPro" id="IPR006089">
    <property type="entry name" value="Acyl-CoA_DH_CS"/>
</dbReference>
<dbReference type="GO" id="GO:0003995">
    <property type="term" value="F:acyl-CoA dehydrogenase activity"/>
    <property type="evidence" value="ECO:0007669"/>
    <property type="project" value="InterPro"/>
</dbReference>
<evidence type="ECO:0000256" key="4">
    <source>
        <dbReference type="ARBA" id="ARBA00022827"/>
    </source>
</evidence>
<dbReference type="PANTHER" id="PTHR43884">
    <property type="entry name" value="ACYL-COA DEHYDROGENASE"/>
    <property type="match status" value="1"/>
</dbReference>
<dbReference type="Pfam" id="PF02770">
    <property type="entry name" value="Acyl-CoA_dh_M"/>
    <property type="match status" value="1"/>
</dbReference>
<dbReference type="RefSeq" id="WP_135579915.1">
    <property type="nucleotide sequence ID" value="NZ_RQGA01000013.1"/>
</dbReference>
<dbReference type="AlphaFoldDB" id="A0A4R9JFE0"/>
<dbReference type="Pfam" id="PF02771">
    <property type="entry name" value="Acyl-CoA_dh_N"/>
    <property type="match status" value="1"/>
</dbReference>
<gene>
    <name evidence="10" type="ORF">EHQ49_12460</name>
</gene>
<dbReference type="PROSITE" id="PS00073">
    <property type="entry name" value="ACYL_COA_DH_2"/>
    <property type="match status" value="1"/>
</dbReference>
<dbReference type="FunFam" id="1.20.140.10:FF:000001">
    <property type="entry name" value="Acyl-CoA dehydrogenase"/>
    <property type="match status" value="1"/>
</dbReference>
<dbReference type="InterPro" id="IPR013786">
    <property type="entry name" value="AcylCoA_DH/ox_N"/>
</dbReference>
<evidence type="ECO:0000259" key="8">
    <source>
        <dbReference type="Pfam" id="PF02770"/>
    </source>
</evidence>
<evidence type="ECO:0000256" key="6">
    <source>
        <dbReference type="RuleBase" id="RU362125"/>
    </source>
</evidence>
<evidence type="ECO:0000256" key="1">
    <source>
        <dbReference type="ARBA" id="ARBA00001974"/>
    </source>
</evidence>
<comment type="similarity">
    <text evidence="2 6">Belongs to the acyl-CoA dehydrogenase family.</text>
</comment>
<protein>
    <submittedName>
        <fullName evidence="10">Acyl-CoA dehydrogenase</fullName>
    </submittedName>
</protein>
<evidence type="ECO:0000259" key="7">
    <source>
        <dbReference type="Pfam" id="PF00441"/>
    </source>
</evidence>
<sequence>MTATAVKLEKSQAEKALSAQAALLNEVTKRLAQKNSDNGKVSVSKMDKTQHVFYQLAWMTAQQRVAENFIVYAWDASKGTGELEQKMALTFVAETVTNIRSELAARPAEYELTYQELFSKLFSDEINAYVEAASKMENYEAIVDKIVDLGHFGAYGLSEDHENFRGIFKDFAENVVVPQAEHVHRHDDLIPAEIINGLKDMGCFGLCIPEKFGGIQPDDRPDNISMLVVTEELSRGSLGAAGSLITRPEIMSKALLKGGTDEQKNKWLPLLASGEKFAGIMVTEPNYGSDVAGVSVTAKEANGGFVINGVKTWCTFAGYANLLLILCRTESDPNLKHKGLSIILAEKPSFDGHEFSYKQEGGGTIQGKAIGTIGYRGMHSYEVSFEDYFVPKENLLGGDAGRGKGFYFQMEGFAGGRIQTAARANGVMQAALEAALRYSQERKVFAKPIYDYTLTKFKIAKMAMIVQATRQYTNYVATLLDNHKGQMEATLVKLYASKIAEWVTREAMQIHGGMGYAEEYPVSRYFVDARVFSIFEGAEEVMALRVVAKDLLDQALAS</sequence>
<keyword evidence="3 6" id="KW-0285">Flavoprotein</keyword>
<keyword evidence="4 6" id="KW-0274">FAD</keyword>
<dbReference type="FunFam" id="2.40.110.10:FF:000015">
    <property type="entry name" value="Acyl-CoA dehydrogenase"/>
    <property type="match status" value="1"/>
</dbReference>
<feature type="domain" description="Acyl-CoA dehydrogenase/oxidase C-terminal" evidence="7">
    <location>
        <begin position="403"/>
        <end position="546"/>
    </location>
</feature>
<comment type="cofactor">
    <cofactor evidence="1 6">
        <name>FAD</name>
        <dbReference type="ChEBI" id="CHEBI:57692"/>
    </cofactor>
</comment>
<keyword evidence="11" id="KW-1185">Reference proteome</keyword>
<proteinExistence type="inferred from homology"/>
<keyword evidence="5 6" id="KW-0560">Oxidoreductase</keyword>